<keyword evidence="2" id="KW-1003">Cell membrane</keyword>
<dbReference type="Proteomes" id="UP000184396">
    <property type="component" value="Unassembled WGS sequence"/>
</dbReference>
<keyword evidence="3 7" id="KW-0812">Transmembrane</keyword>
<evidence type="ECO:0000256" key="1">
    <source>
        <dbReference type="ARBA" id="ARBA00004651"/>
    </source>
</evidence>
<keyword evidence="4 7" id="KW-1133">Transmembrane helix</keyword>
<dbReference type="eggNOG" id="COG0577">
    <property type="taxonomic scope" value="Bacteria"/>
</dbReference>
<comment type="subcellular location">
    <subcellularLocation>
        <location evidence="1">Cell membrane</location>
        <topology evidence="1">Multi-pass membrane protein</topology>
    </subcellularLocation>
</comment>
<feature type="domain" description="MacB-like periplasmic core" evidence="9">
    <location>
        <begin position="21"/>
        <end position="235"/>
    </location>
</feature>
<accession>A0A1M6F0G6</accession>
<comment type="similarity">
    <text evidence="6">Belongs to the ABC-4 integral membrane protein family.</text>
</comment>
<dbReference type="RefSeq" id="WP_019387648.1">
    <property type="nucleotide sequence ID" value="NZ_ALIH01000007.1"/>
</dbReference>
<protein>
    <submittedName>
        <fullName evidence="10">Putative ABC transport system permease protein</fullName>
    </submittedName>
</protein>
<proteinExistence type="inferred from homology"/>
<dbReference type="Pfam" id="PF12704">
    <property type="entry name" value="MacB_PCD"/>
    <property type="match status" value="1"/>
</dbReference>
<dbReference type="EMBL" id="FQYK01000005">
    <property type="protein sequence ID" value="SHI91119.1"/>
    <property type="molecule type" value="Genomic_DNA"/>
</dbReference>
<gene>
    <name evidence="10" type="ORF">SAMN05216261_2126</name>
</gene>
<evidence type="ECO:0000256" key="2">
    <source>
        <dbReference type="ARBA" id="ARBA00022475"/>
    </source>
</evidence>
<evidence type="ECO:0000256" key="3">
    <source>
        <dbReference type="ARBA" id="ARBA00022692"/>
    </source>
</evidence>
<evidence type="ECO:0000256" key="4">
    <source>
        <dbReference type="ARBA" id="ARBA00022989"/>
    </source>
</evidence>
<dbReference type="Pfam" id="PF02687">
    <property type="entry name" value="FtsX"/>
    <property type="match status" value="1"/>
</dbReference>
<feature type="domain" description="ABC3 transporter permease C-terminal" evidence="8">
    <location>
        <begin position="285"/>
        <end position="402"/>
    </location>
</feature>
<dbReference type="GO" id="GO:0022857">
    <property type="term" value="F:transmembrane transporter activity"/>
    <property type="evidence" value="ECO:0007669"/>
    <property type="project" value="TreeGrafter"/>
</dbReference>
<evidence type="ECO:0000313" key="11">
    <source>
        <dbReference type="Proteomes" id="UP000184396"/>
    </source>
</evidence>
<dbReference type="OrthoDB" id="9770036at2"/>
<dbReference type="PANTHER" id="PTHR30572:SF4">
    <property type="entry name" value="ABC TRANSPORTER PERMEASE YTRF"/>
    <property type="match status" value="1"/>
</dbReference>
<evidence type="ECO:0000256" key="5">
    <source>
        <dbReference type="ARBA" id="ARBA00023136"/>
    </source>
</evidence>
<feature type="transmembrane region" description="Helical" evidence="7">
    <location>
        <begin position="279"/>
        <end position="306"/>
    </location>
</feature>
<evidence type="ECO:0000256" key="7">
    <source>
        <dbReference type="SAM" id="Phobius"/>
    </source>
</evidence>
<name>A0A1M6F0G6_9FLAO</name>
<feature type="transmembrane region" description="Helical" evidence="7">
    <location>
        <begin position="326"/>
        <end position="353"/>
    </location>
</feature>
<sequence length="409" mass="45410">MFDIDLWREIFQSINKNRTRSLLSGFTVAFAILLFTILFGIANGLQNTFAEAFVDDANNAIFINSGRTTKAHKGNQVGRQIQFKNEDFDYVKDEFDEKIEFITARIYKNFQASFRGEQNVYDVRAVHPDHQFLEKTKIKEGRYINQNDLNNKTKVVVIGRLVEDDLFLKTTALGKYLNLGGIQFKVVGIFTDDGGDNEERKIYIPVSTAQYLYGNNDYLDQINLTYNPELNYDQALAFSTLITKKLKNRFSVARSDQRAIRVRNMAEGTKAVSQMTVGLTFIILVIGFGTLIAGIVGISNIMIFIVKERTKEIGIRKALGASPKSIVSIILIESIIITAIAGYVGLLIGVGVLELVGPSLKEYFIKDPGVGNGLVIGATLTLIIAGAIAGYIPAKKASQIKPIIALRND</sequence>
<dbReference type="InterPro" id="IPR050250">
    <property type="entry name" value="Macrolide_Exporter_MacB"/>
</dbReference>
<evidence type="ECO:0000259" key="9">
    <source>
        <dbReference type="Pfam" id="PF12704"/>
    </source>
</evidence>
<evidence type="ECO:0000259" key="8">
    <source>
        <dbReference type="Pfam" id="PF02687"/>
    </source>
</evidence>
<reference evidence="10 11" key="1">
    <citation type="submission" date="2016-11" db="EMBL/GenBank/DDBJ databases">
        <authorList>
            <person name="Jaros S."/>
            <person name="Januszkiewicz K."/>
            <person name="Wedrychowicz H."/>
        </authorList>
    </citation>
    <scope>NUCLEOTIDE SEQUENCE [LARGE SCALE GENOMIC DNA]</scope>
    <source>
        <strain evidence="10 11">CGMCC 1.12213</strain>
    </source>
</reference>
<dbReference type="GO" id="GO:0005886">
    <property type="term" value="C:plasma membrane"/>
    <property type="evidence" value="ECO:0007669"/>
    <property type="project" value="UniProtKB-SubCell"/>
</dbReference>
<dbReference type="AlphaFoldDB" id="A0A1M6F0G6"/>
<feature type="transmembrane region" description="Helical" evidence="7">
    <location>
        <begin position="21"/>
        <end position="42"/>
    </location>
</feature>
<dbReference type="InterPro" id="IPR003838">
    <property type="entry name" value="ABC3_permease_C"/>
</dbReference>
<keyword evidence="5 7" id="KW-0472">Membrane</keyword>
<organism evidence="10 11">
    <name type="scientific">Algibacter luteus</name>
    <dbReference type="NCBI Taxonomy" id="1178825"/>
    <lineage>
        <taxon>Bacteria</taxon>
        <taxon>Pseudomonadati</taxon>
        <taxon>Bacteroidota</taxon>
        <taxon>Flavobacteriia</taxon>
        <taxon>Flavobacteriales</taxon>
        <taxon>Flavobacteriaceae</taxon>
        <taxon>Algibacter</taxon>
    </lineage>
</organism>
<feature type="transmembrane region" description="Helical" evidence="7">
    <location>
        <begin position="373"/>
        <end position="392"/>
    </location>
</feature>
<evidence type="ECO:0000313" key="10">
    <source>
        <dbReference type="EMBL" id="SHI91119.1"/>
    </source>
</evidence>
<dbReference type="STRING" id="1178825.SAMN05216261_2126"/>
<keyword evidence="11" id="KW-1185">Reference proteome</keyword>
<evidence type="ECO:0000256" key="6">
    <source>
        <dbReference type="ARBA" id="ARBA00038076"/>
    </source>
</evidence>
<dbReference type="PANTHER" id="PTHR30572">
    <property type="entry name" value="MEMBRANE COMPONENT OF TRANSPORTER-RELATED"/>
    <property type="match status" value="1"/>
</dbReference>
<dbReference type="InterPro" id="IPR025857">
    <property type="entry name" value="MacB_PCD"/>
</dbReference>